<dbReference type="InParanoid" id="G2YCW1"/>
<accession>G2YCW1</accession>
<reference evidence="4" key="1">
    <citation type="journal article" date="2011" name="PLoS Genet.">
        <title>Genomic analysis of the necrotrophic fungal pathogens Sclerotinia sclerotiorum and Botrytis cinerea.</title>
        <authorList>
            <person name="Amselem J."/>
            <person name="Cuomo C.A."/>
            <person name="van Kan J.A."/>
            <person name="Viaud M."/>
            <person name="Benito E.P."/>
            <person name="Couloux A."/>
            <person name="Coutinho P.M."/>
            <person name="de Vries R.P."/>
            <person name="Dyer P.S."/>
            <person name="Fillinger S."/>
            <person name="Fournier E."/>
            <person name="Gout L."/>
            <person name="Hahn M."/>
            <person name="Kohn L."/>
            <person name="Lapalu N."/>
            <person name="Plummer K.M."/>
            <person name="Pradier J.M."/>
            <person name="Quevillon E."/>
            <person name="Sharon A."/>
            <person name="Simon A."/>
            <person name="ten Have A."/>
            <person name="Tudzynski B."/>
            <person name="Tudzynski P."/>
            <person name="Wincker P."/>
            <person name="Andrew M."/>
            <person name="Anthouard V."/>
            <person name="Beever R.E."/>
            <person name="Beffa R."/>
            <person name="Benoit I."/>
            <person name="Bouzid O."/>
            <person name="Brault B."/>
            <person name="Chen Z."/>
            <person name="Choquer M."/>
            <person name="Collemare J."/>
            <person name="Cotton P."/>
            <person name="Danchin E.G."/>
            <person name="Da Silva C."/>
            <person name="Gautier A."/>
            <person name="Giraud C."/>
            <person name="Giraud T."/>
            <person name="Gonzalez C."/>
            <person name="Grossetete S."/>
            <person name="Guldener U."/>
            <person name="Henrissat B."/>
            <person name="Howlett B.J."/>
            <person name="Kodira C."/>
            <person name="Kretschmer M."/>
            <person name="Lappartient A."/>
            <person name="Leroch M."/>
            <person name="Levis C."/>
            <person name="Mauceli E."/>
            <person name="Neuveglise C."/>
            <person name="Oeser B."/>
            <person name="Pearson M."/>
            <person name="Poulain J."/>
            <person name="Poussereau N."/>
            <person name="Quesneville H."/>
            <person name="Rascle C."/>
            <person name="Schumacher J."/>
            <person name="Segurens B."/>
            <person name="Sexton A."/>
            <person name="Silva E."/>
            <person name="Sirven C."/>
            <person name="Soanes D.M."/>
            <person name="Talbot N.J."/>
            <person name="Templeton M."/>
            <person name="Yandava C."/>
            <person name="Yarden O."/>
            <person name="Zeng Q."/>
            <person name="Rollins J.A."/>
            <person name="Lebrun M.H."/>
            <person name="Dickman M."/>
        </authorList>
    </citation>
    <scope>NUCLEOTIDE SEQUENCE [LARGE SCALE GENOMIC DNA]</scope>
    <source>
        <strain evidence="4">T4</strain>
    </source>
</reference>
<sequence length="53" mass="6066">MHRFFQIATFLLTLLLVATHDRNIPNSVNKDMSKLSSDLTTTSTITDSIERRD</sequence>
<feature type="chain" id="PRO_5003440036" evidence="2">
    <location>
        <begin position="20"/>
        <end position="53"/>
    </location>
</feature>
<feature type="signal peptide" evidence="2">
    <location>
        <begin position="1"/>
        <end position="19"/>
    </location>
</feature>
<keyword evidence="2" id="KW-0732">Signal</keyword>
<feature type="region of interest" description="Disordered" evidence="1">
    <location>
        <begin position="27"/>
        <end position="53"/>
    </location>
</feature>
<protein>
    <submittedName>
        <fullName evidence="3">Uncharacterized protein</fullName>
    </submittedName>
</protein>
<dbReference type="Proteomes" id="UP000008177">
    <property type="component" value="Unplaced contigs"/>
</dbReference>
<dbReference type="AlphaFoldDB" id="G2YCW1"/>
<organism evidence="3 4">
    <name type="scientific">Botryotinia fuckeliana (strain T4)</name>
    <name type="common">Noble rot fungus</name>
    <name type="synonym">Botrytis cinerea</name>
    <dbReference type="NCBI Taxonomy" id="999810"/>
    <lineage>
        <taxon>Eukaryota</taxon>
        <taxon>Fungi</taxon>
        <taxon>Dikarya</taxon>
        <taxon>Ascomycota</taxon>
        <taxon>Pezizomycotina</taxon>
        <taxon>Leotiomycetes</taxon>
        <taxon>Helotiales</taxon>
        <taxon>Sclerotiniaceae</taxon>
        <taxon>Botrytis</taxon>
    </lineage>
</organism>
<evidence type="ECO:0000313" key="3">
    <source>
        <dbReference type="EMBL" id="CCD49609.1"/>
    </source>
</evidence>
<dbReference type="EMBL" id="FQ790320">
    <property type="protein sequence ID" value="CCD49609.1"/>
    <property type="molecule type" value="Genomic_DNA"/>
</dbReference>
<gene>
    <name evidence="3" type="ORF">BofuT4_uP097170.1</name>
</gene>
<feature type="compositionally biased region" description="Low complexity" evidence="1">
    <location>
        <begin position="35"/>
        <end position="47"/>
    </location>
</feature>
<evidence type="ECO:0000256" key="2">
    <source>
        <dbReference type="SAM" id="SignalP"/>
    </source>
</evidence>
<name>G2YCW1_BOTF4</name>
<dbReference type="HOGENOM" id="CLU_3068409_0_0_1"/>
<evidence type="ECO:0000313" key="4">
    <source>
        <dbReference type="Proteomes" id="UP000008177"/>
    </source>
</evidence>
<evidence type="ECO:0000256" key="1">
    <source>
        <dbReference type="SAM" id="MobiDB-lite"/>
    </source>
</evidence>
<proteinExistence type="predicted"/>